<evidence type="ECO:0000313" key="1">
    <source>
        <dbReference type="EMBL" id="QHT14649.1"/>
    </source>
</evidence>
<proteinExistence type="predicted"/>
<dbReference type="Gene3D" id="3.90.550.10">
    <property type="entry name" value="Spore Coat Polysaccharide Biosynthesis Protein SpsA, Chain A"/>
    <property type="match status" value="1"/>
</dbReference>
<name>A0A6C0DFB3_9ZZZZ</name>
<sequence>MKTAVVLLTDQGYFHKAKRTILDVRSRGEWTGDLVLITVGFDAPRNFSDFYRLTTVRMEHLDTSKLMDAYRFHPIRPTCDNREYTKLTQWDKFHVFDSFFLQWERVIYLDSGLRVFDRIQYLADLPCENVIMAPDDAPSYDQEKRFGGIIETDRNPEAVQRLFKEYDPSILKERYFLNCIWMYDTALLNTIKKEELIRTMNDYPICRCNEMTIMNLVFTFKHKVWRPFPDFITTPHKRLFGWSEHDRDYGPRSSWRDFCFVKYPFTINFDCE</sequence>
<dbReference type="InterPro" id="IPR029044">
    <property type="entry name" value="Nucleotide-diphossugar_trans"/>
</dbReference>
<reference evidence="1" key="1">
    <citation type="journal article" date="2020" name="Nature">
        <title>Giant virus diversity and host interactions through global metagenomics.</title>
        <authorList>
            <person name="Schulz F."/>
            <person name="Roux S."/>
            <person name="Paez-Espino D."/>
            <person name="Jungbluth S."/>
            <person name="Walsh D.A."/>
            <person name="Denef V.J."/>
            <person name="McMahon K.D."/>
            <person name="Konstantinidis K.T."/>
            <person name="Eloe-Fadrosh E.A."/>
            <person name="Kyrpides N.C."/>
            <person name="Woyke T."/>
        </authorList>
    </citation>
    <scope>NUCLEOTIDE SEQUENCE</scope>
    <source>
        <strain evidence="1">GVMAG-M-3300023174-141</strain>
    </source>
</reference>
<evidence type="ECO:0008006" key="2">
    <source>
        <dbReference type="Google" id="ProtNLM"/>
    </source>
</evidence>
<protein>
    <recommendedName>
        <fullName evidence="2">Glycosyltransferase</fullName>
    </recommendedName>
</protein>
<accession>A0A6C0DFB3</accession>
<organism evidence="1">
    <name type="scientific">viral metagenome</name>
    <dbReference type="NCBI Taxonomy" id="1070528"/>
    <lineage>
        <taxon>unclassified sequences</taxon>
        <taxon>metagenomes</taxon>
        <taxon>organismal metagenomes</taxon>
    </lineage>
</organism>
<dbReference type="SUPFAM" id="SSF53448">
    <property type="entry name" value="Nucleotide-diphospho-sugar transferases"/>
    <property type="match status" value="1"/>
</dbReference>
<dbReference type="AlphaFoldDB" id="A0A6C0DFB3"/>
<dbReference type="EMBL" id="MN739587">
    <property type="protein sequence ID" value="QHT14649.1"/>
    <property type="molecule type" value="Genomic_DNA"/>
</dbReference>